<keyword evidence="2" id="KW-0812">Transmembrane</keyword>
<reference evidence="4" key="1">
    <citation type="submission" date="2017-03" db="EMBL/GenBank/DDBJ databases">
        <title>Phytopthora megakarya and P. palmivora, two closely related causual agents of cacao black pod achieved similar genome size and gene model numbers by different mechanisms.</title>
        <authorList>
            <person name="Ali S."/>
            <person name="Shao J."/>
            <person name="Larry D.J."/>
            <person name="Kronmiller B."/>
            <person name="Shen D."/>
            <person name="Strem M.D."/>
            <person name="Melnick R.L."/>
            <person name="Guiltinan M.J."/>
            <person name="Tyler B.M."/>
            <person name="Meinhardt L.W."/>
            <person name="Bailey B.A."/>
        </authorList>
    </citation>
    <scope>NUCLEOTIDE SEQUENCE [LARGE SCALE GENOMIC DNA]</scope>
    <source>
        <strain evidence="4">zdho120</strain>
    </source>
</reference>
<organism evidence="3 4">
    <name type="scientific">Phytophthora megakarya</name>
    <dbReference type="NCBI Taxonomy" id="4795"/>
    <lineage>
        <taxon>Eukaryota</taxon>
        <taxon>Sar</taxon>
        <taxon>Stramenopiles</taxon>
        <taxon>Oomycota</taxon>
        <taxon>Peronosporomycetes</taxon>
        <taxon>Peronosporales</taxon>
        <taxon>Peronosporaceae</taxon>
        <taxon>Phytophthora</taxon>
    </lineage>
</organism>
<sequence length="304" mass="33311">MDSNTEALGLKRAEPSSTVSLDSTYHENGEPVSEKPRLRTRHSWAPFVAVVALILVAVGLILALDRGQVHEREILSSHALKSVPSLTAPQKKLNEWLKQVNNASALYVEGGSSNMSLNGVLFPRNGTDSSLPFDAVVTIDSGVVLPRRQNVVLANGRGFKWVTTSFGYGDSITTTACLTVNRTVPFNEFGSIVSTANWLSTDPEDKSDVSVVFGGVNYTVSKENISDYYSDSNSCWLVENKNEDLGLRVCIPELIEPLPKEDFAELFNATTGCPQLTANMTRTKAHMDLLVPLPLRKWYASYKA</sequence>
<keyword evidence="2" id="KW-0472">Membrane</keyword>
<dbReference type="AlphaFoldDB" id="A0A225VHF1"/>
<feature type="transmembrane region" description="Helical" evidence="2">
    <location>
        <begin position="44"/>
        <end position="64"/>
    </location>
</feature>
<feature type="region of interest" description="Disordered" evidence="1">
    <location>
        <begin position="1"/>
        <end position="37"/>
    </location>
</feature>
<gene>
    <name evidence="3" type="ORF">PHMEG_00023294</name>
</gene>
<proteinExistence type="predicted"/>
<protein>
    <submittedName>
        <fullName evidence="3">Uncharacterized protein</fullName>
    </submittedName>
</protein>
<name>A0A225VHF1_9STRA</name>
<dbReference type="OrthoDB" id="103991at2759"/>
<comment type="caution">
    <text evidence="3">The sequence shown here is derived from an EMBL/GenBank/DDBJ whole genome shotgun (WGS) entry which is preliminary data.</text>
</comment>
<accession>A0A225VHF1</accession>
<keyword evidence="2" id="KW-1133">Transmembrane helix</keyword>
<dbReference type="EMBL" id="NBNE01004790">
    <property type="protein sequence ID" value="OWZ04755.1"/>
    <property type="molecule type" value="Genomic_DNA"/>
</dbReference>
<evidence type="ECO:0000256" key="1">
    <source>
        <dbReference type="SAM" id="MobiDB-lite"/>
    </source>
</evidence>
<evidence type="ECO:0000313" key="3">
    <source>
        <dbReference type="EMBL" id="OWZ04755.1"/>
    </source>
</evidence>
<evidence type="ECO:0000313" key="4">
    <source>
        <dbReference type="Proteomes" id="UP000198211"/>
    </source>
</evidence>
<evidence type="ECO:0000256" key="2">
    <source>
        <dbReference type="SAM" id="Phobius"/>
    </source>
</evidence>
<feature type="compositionally biased region" description="Basic and acidic residues" evidence="1">
    <location>
        <begin position="24"/>
        <end position="37"/>
    </location>
</feature>
<dbReference type="Proteomes" id="UP000198211">
    <property type="component" value="Unassembled WGS sequence"/>
</dbReference>
<keyword evidence="4" id="KW-1185">Reference proteome</keyword>